<dbReference type="RefSeq" id="WP_133452662.1">
    <property type="nucleotide sequence ID" value="NZ_SCWF01000020.1"/>
</dbReference>
<protein>
    <submittedName>
        <fullName evidence="2">Uncharacterized protein</fullName>
    </submittedName>
</protein>
<proteinExistence type="predicted"/>
<evidence type="ECO:0000313" key="3">
    <source>
        <dbReference type="Proteomes" id="UP000294843"/>
    </source>
</evidence>
<evidence type="ECO:0000313" key="2">
    <source>
        <dbReference type="EMBL" id="TDM12166.1"/>
    </source>
</evidence>
<accession>A0A4R6BV18</accession>
<reference evidence="2 3" key="1">
    <citation type="submission" date="2019-01" db="EMBL/GenBank/DDBJ databases">
        <title>Draft genome sequences of the type strains of six Macrococcus species.</title>
        <authorList>
            <person name="Mazhar S."/>
            <person name="Altermann E."/>
            <person name="Hill C."/>
            <person name="Mcauliffe O."/>
        </authorList>
    </citation>
    <scope>NUCLEOTIDE SEQUENCE [LARGE SCALE GENOMIC DNA]</scope>
    <source>
        <strain evidence="2 3">ATCC 51825</strain>
    </source>
</reference>
<dbReference type="AlphaFoldDB" id="A0A4R6BV18"/>
<feature type="transmembrane region" description="Helical" evidence="1">
    <location>
        <begin position="12"/>
        <end position="30"/>
    </location>
</feature>
<gene>
    <name evidence="2" type="ORF">ERX55_11175</name>
</gene>
<dbReference type="EMBL" id="SCWF01000020">
    <property type="protein sequence ID" value="TDM12166.1"/>
    <property type="molecule type" value="Genomic_DNA"/>
</dbReference>
<keyword evidence="1" id="KW-1133">Transmembrane helix</keyword>
<feature type="transmembrane region" description="Helical" evidence="1">
    <location>
        <begin position="36"/>
        <end position="58"/>
    </location>
</feature>
<keyword evidence="1" id="KW-0472">Membrane</keyword>
<evidence type="ECO:0000256" key="1">
    <source>
        <dbReference type="SAM" id="Phobius"/>
    </source>
</evidence>
<name>A0A4R6BV18_9STAP</name>
<sequence>MRGKEDSIIKKILFVLFGLLGLNFILKTFLDFDYFDLDIVADTIMFLIALTILIGSILEKHIGKILGAVVFLFLVVVLIIFA</sequence>
<comment type="caution">
    <text evidence="2">The sequence shown here is derived from an EMBL/GenBank/DDBJ whole genome shotgun (WGS) entry which is preliminary data.</text>
</comment>
<dbReference type="Proteomes" id="UP000294843">
    <property type="component" value="Unassembled WGS sequence"/>
</dbReference>
<keyword evidence="3" id="KW-1185">Reference proteome</keyword>
<keyword evidence="1" id="KW-0812">Transmembrane</keyword>
<feature type="transmembrane region" description="Helical" evidence="1">
    <location>
        <begin position="65"/>
        <end position="81"/>
    </location>
</feature>
<organism evidence="2 3">
    <name type="scientific">Macrococcus bovicus</name>
    <dbReference type="NCBI Taxonomy" id="69968"/>
    <lineage>
        <taxon>Bacteria</taxon>
        <taxon>Bacillati</taxon>
        <taxon>Bacillota</taxon>
        <taxon>Bacilli</taxon>
        <taxon>Bacillales</taxon>
        <taxon>Staphylococcaceae</taxon>
        <taxon>Macrococcus</taxon>
    </lineage>
</organism>